<keyword evidence="3" id="KW-1185">Reference proteome</keyword>
<gene>
    <name evidence="2" type="ORF">ECRASSUSDP1_LOCUS24165</name>
</gene>
<proteinExistence type="predicted"/>
<comment type="caution">
    <text evidence="2">The sequence shown here is derived from an EMBL/GenBank/DDBJ whole genome shotgun (WGS) entry which is preliminary data.</text>
</comment>
<dbReference type="Proteomes" id="UP001295684">
    <property type="component" value="Unassembled WGS sequence"/>
</dbReference>
<protein>
    <submittedName>
        <fullName evidence="2">Uncharacterized protein</fullName>
    </submittedName>
</protein>
<dbReference type="EMBL" id="CAMPGE010024871">
    <property type="protein sequence ID" value="CAI2382685.1"/>
    <property type="molecule type" value="Genomic_DNA"/>
</dbReference>
<dbReference type="AlphaFoldDB" id="A0AAD2D7M8"/>
<reference evidence="2" key="1">
    <citation type="submission" date="2023-07" db="EMBL/GenBank/DDBJ databases">
        <authorList>
            <consortium name="AG Swart"/>
            <person name="Singh M."/>
            <person name="Singh A."/>
            <person name="Seah K."/>
            <person name="Emmerich C."/>
        </authorList>
    </citation>
    <scope>NUCLEOTIDE SEQUENCE</scope>
    <source>
        <strain evidence="2">DP1</strain>
    </source>
</reference>
<name>A0AAD2D7M8_EUPCR</name>
<accession>A0AAD2D7M8</accession>
<evidence type="ECO:0000256" key="1">
    <source>
        <dbReference type="SAM" id="MobiDB-lite"/>
    </source>
</evidence>
<feature type="region of interest" description="Disordered" evidence="1">
    <location>
        <begin position="64"/>
        <end position="90"/>
    </location>
</feature>
<organism evidence="2 3">
    <name type="scientific">Euplotes crassus</name>
    <dbReference type="NCBI Taxonomy" id="5936"/>
    <lineage>
        <taxon>Eukaryota</taxon>
        <taxon>Sar</taxon>
        <taxon>Alveolata</taxon>
        <taxon>Ciliophora</taxon>
        <taxon>Intramacronucleata</taxon>
        <taxon>Spirotrichea</taxon>
        <taxon>Hypotrichia</taxon>
        <taxon>Euplotida</taxon>
        <taxon>Euplotidae</taxon>
        <taxon>Moneuplotes</taxon>
    </lineage>
</organism>
<evidence type="ECO:0000313" key="3">
    <source>
        <dbReference type="Proteomes" id="UP001295684"/>
    </source>
</evidence>
<evidence type="ECO:0000313" key="2">
    <source>
        <dbReference type="EMBL" id="CAI2382685.1"/>
    </source>
</evidence>
<sequence length="90" mass="10657">MDQVTCDTLYSSYMECTMNAQNSMFRSRKKTQKCNNLMEEYKACLFSMQFNEERSQKRTLARRENFGKSRVVHEQVDKEVDPSQASKLKL</sequence>
<feature type="compositionally biased region" description="Basic and acidic residues" evidence="1">
    <location>
        <begin position="64"/>
        <end position="81"/>
    </location>
</feature>